<accession>A0ABY7C841</accession>
<keyword evidence="2" id="KW-1185">Reference proteome</keyword>
<sequence>MSDVADEAEPKQTPDYEFLGVWADVTDPILLALCPPSPSPSSTSSTSSDDSADVPFNEMKFWSIESSDDNSFSPFIEAKGWGAGPWTTPSAGKIIFDKDALAFINKLLPQICILTWIEQALPVLGIASFGSLKADEWQNLFTVQLPLILPVHWASGGPAACSLFRNFAHLVSMVILALKRSMTSERVLLSTPEKFPEQLKPFLPQLQAIRDPITVEAETIPKYRQAFLDSTTLEALIRRLNKLFPCSTGAPWIPSDKWAEKRKAKSSKFLLVTPRIEKLSSCSINNVSFSTLRKNPNNCVIALKAGCAPHYGIIEDIFQHWRTMGNGTSRSDTWLVIQPLMPCNFSNPFAGIPKSKFELQLELRMLRTETLYVKHTQEVLAHCAWIKYKAGEILPSIKQDCIALVTLDR</sequence>
<evidence type="ECO:0000313" key="2">
    <source>
        <dbReference type="Proteomes" id="UP001164743"/>
    </source>
</evidence>
<reference evidence="1" key="1">
    <citation type="submission" date="2022-10" db="EMBL/GenBank/DDBJ databases">
        <title>Puccinia triticina Genome sequencing and assembly.</title>
        <authorList>
            <person name="Li C."/>
        </authorList>
    </citation>
    <scope>NUCLEOTIDE SEQUENCE</scope>
    <source>
        <strain evidence="1">Pt15</strain>
    </source>
</reference>
<dbReference type="GeneID" id="77806628"/>
<organism evidence="1 2">
    <name type="scientific">Puccinia triticina</name>
    <dbReference type="NCBI Taxonomy" id="208348"/>
    <lineage>
        <taxon>Eukaryota</taxon>
        <taxon>Fungi</taxon>
        <taxon>Dikarya</taxon>
        <taxon>Basidiomycota</taxon>
        <taxon>Pucciniomycotina</taxon>
        <taxon>Pucciniomycetes</taxon>
        <taxon>Pucciniales</taxon>
        <taxon>Pucciniaceae</taxon>
        <taxon>Puccinia</taxon>
    </lineage>
</organism>
<gene>
    <name evidence="1" type="ORF">PtA15_1A680</name>
</gene>
<dbReference type="Proteomes" id="UP001164743">
    <property type="component" value="Chromosome 1A"/>
</dbReference>
<name>A0ABY7C841_9BASI</name>
<dbReference type="RefSeq" id="XP_053016895.1">
    <property type="nucleotide sequence ID" value="XM_053165733.1"/>
</dbReference>
<evidence type="ECO:0000313" key="1">
    <source>
        <dbReference type="EMBL" id="WAQ81340.1"/>
    </source>
</evidence>
<protein>
    <submittedName>
        <fullName evidence="1">Uncharacterized protein</fullName>
    </submittedName>
</protein>
<dbReference type="EMBL" id="CP110421">
    <property type="protein sequence ID" value="WAQ81340.1"/>
    <property type="molecule type" value="Genomic_DNA"/>
</dbReference>
<proteinExistence type="predicted"/>